<dbReference type="PROSITE" id="PS00149">
    <property type="entry name" value="SULFATASE_2"/>
    <property type="match status" value="1"/>
</dbReference>
<gene>
    <name evidence="6" type="ORF">C7S10_15900</name>
</gene>
<evidence type="ECO:0000256" key="2">
    <source>
        <dbReference type="ARBA" id="ARBA00022729"/>
    </source>
</evidence>
<dbReference type="Gene3D" id="3.40.720.10">
    <property type="entry name" value="Alkaline Phosphatase, subunit A"/>
    <property type="match status" value="1"/>
</dbReference>
<protein>
    <recommendedName>
        <fullName evidence="5">Sulfatase N-terminal domain-containing protein</fullName>
    </recommendedName>
</protein>
<dbReference type="InterPro" id="IPR024607">
    <property type="entry name" value="Sulfatase_CS"/>
</dbReference>
<keyword evidence="3" id="KW-0378">Hydrolase</keyword>
<feature type="domain" description="Sulfatase N-terminal" evidence="5">
    <location>
        <begin position="92"/>
        <end position="425"/>
    </location>
</feature>
<dbReference type="AlphaFoldDB" id="A0A2R7YUF6"/>
<evidence type="ECO:0000313" key="7">
    <source>
        <dbReference type="Proteomes" id="UP000244867"/>
    </source>
</evidence>
<dbReference type="CDD" id="cd16147">
    <property type="entry name" value="G6S"/>
    <property type="match status" value="1"/>
</dbReference>
<dbReference type="EMBL" id="PYXZ01000007">
    <property type="protein sequence ID" value="PUA80037.1"/>
    <property type="molecule type" value="Genomic_DNA"/>
</dbReference>
<dbReference type="PANTHER" id="PTHR43108">
    <property type="entry name" value="N-ACETYLGLUCOSAMINE-6-SULFATASE FAMILY MEMBER"/>
    <property type="match status" value="1"/>
</dbReference>
<keyword evidence="4" id="KW-0325">Glycoprotein</keyword>
<dbReference type="OrthoDB" id="9777306at2"/>
<keyword evidence="7" id="KW-1185">Reference proteome</keyword>
<evidence type="ECO:0000256" key="4">
    <source>
        <dbReference type="ARBA" id="ARBA00023180"/>
    </source>
</evidence>
<organism evidence="6 7">
    <name type="scientific">Nocardioides currus</name>
    <dbReference type="NCBI Taxonomy" id="2133958"/>
    <lineage>
        <taxon>Bacteria</taxon>
        <taxon>Bacillati</taxon>
        <taxon>Actinomycetota</taxon>
        <taxon>Actinomycetes</taxon>
        <taxon>Propionibacteriales</taxon>
        <taxon>Nocardioidaceae</taxon>
        <taxon>Nocardioides</taxon>
    </lineage>
</organism>
<comment type="similarity">
    <text evidence="1">Belongs to the sulfatase family.</text>
</comment>
<dbReference type="PANTHER" id="PTHR43108:SF8">
    <property type="entry name" value="SD21168P"/>
    <property type="match status" value="1"/>
</dbReference>
<accession>A0A2R7YUF6</accession>
<evidence type="ECO:0000259" key="5">
    <source>
        <dbReference type="Pfam" id="PF00884"/>
    </source>
</evidence>
<dbReference type="Proteomes" id="UP000244867">
    <property type="component" value="Unassembled WGS sequence"/>
</dbReference>
<dbReference type="InterPro" id="IPR017850">
    <property type="entry name" value="Alkaline_phosphatase_core_sf"/>
</dbReference>
<sequence>MTREAYGASADSIEVDAHFGIASSTKPCCGKAIMATDHVRVRVRDVSRPPALAVTLLLLAGVVLAGCSGKEAAAPAASPPPATSGVRVGDQPNIVLITSDDQTKPELKWMPQTRQLLGRTGVTFNNMIAPHPNCCPARAQILSGEYAQNNGVRTNSPPWGGHEGFDPDTALPLWLQEAGYRTGFIGKYMHGYDQDDGIEPGWDEWKPIVGTLSDYRSFLQYDNGQLVQFTESDYYTDVVAQQSTDLVTQFSSTGQPFFLWSSFIAPHGTCQGNSETDCSGPPPAADRHAGLLGDVVLPSLSAPSFNEADRGDKPRDVQELPEVVPAEQQTIYTARLRTLAALDEAVAGIVSALDAAGTLDDTVILFTSDNGYLFGEHRLVGKNVPYEESLRVPLVMRGPEIPAGERRKQIVSMTDLAPTIAELAKAEPMVEIDGRSLLGYAVEDRRQRDRGLLIQAGSKGKDKATAWKWRGVRTKRYTLVRWQRPRFVELYDRTTDPYQLTNVALDPDYRQVRRALADYLDVLEDCAGPKCRTLVPKLPEPGVR</sequence>
<comment type="caution">
    <text evidence="6">The sequence shown here is derived from an EMBL/GenBank/DDBJ whole genome shotgun (WGS) entry which is preliminary data.</text>
</comment>
<keyword evidence="2" id="KW-0732">Signal</keyword>
<proteinExistence type="inferred from homology"/>
<evidence type="ECO:0000256" key="1">
    <source>
        <dbReference type="ARBA" id="ARBA00008779"/>
    </source>
</evidence>
<reference evidence="6 7" key="1">
    <citation type="submission" date="2018-03" db="EMBL/GenBank/DDBJ databases">
        <authorList>
            <person name="Keele B.F."/>
        </authorList>
    </citation>
    <scope>NUCLEOTIDE SEQUENCE [LARGE SCALE GENOMIC DNA]</scope>
    <source>
        <strain evidence="6 7">IB-3</strain>
    </source>
</reference>
<dbReference type="InterPro" id="IPR000917">
    <property type="entry name" value="Sulfatase_N"/>
</dbReference>
<name>A0A2R7YUF6_9ACTN</name>
<evidence type="ECO:0000256" key="3">
    <source>
        <dbReference type="ARBA" id="ARBA00022801"/>
    </source>
</evidence>
<dbReference type="SUPFAM" id="SSF53649">
    <property type="entry name" value="Alkaline phosphatase-like"/>
    <property type="match status" value="1"/>
</dbReference>
<dbReference type="GO" id="GO:0016787">
    <property type="term" value="F:hydrolase activity"/>
    <property type="evidence" value="ECO:0007669"/>
    <property type="project" value="UniProtKB-KW"/>
</dbReference>
<dbReference type="Pfam" id="PF00884">
    <property type="entry name" value="Sulfatase"/>
    <property type="match status" value="1"/>
</dbReference>
<evidence type="ECO:0000313" key="6">
    <source>
        <dbReference type="EMBL" id="PUA80037.1"/>
    </source>
</evidence>